<organism evidence="4 5">
    <name type="scientific">Thamnocephalis sphaerospora</name>
    <dbReference type="NCBI Taxonomy" id="78915"/>
    <lineage>
        <taxon>Eukaryota</taxon>
        <taxon>Fungi</taxon>
        <taxon>Fungi incertae sedis</taxon>
        <taxon>Zoopagomycota</taxon>
        <taxon>Zoopagomycotina</taxon>
        <taxon>Zoopagomycetes</taxon>
        <taxon>Zoopagales</taxon>
        <taxon>Sigmoideomycetaceae</taxon>
        <taxon>Thamnocephalis</taxon>
    </lineage>
</organism>
<dbReference type="PROSITE" id="PS50102">
    <property type="entry name" value="RRM"/>
    <property type="match status" value="1"/>
</dbReference>
<dbReference type="GO" id="GO:0003723">
    <property type="term" value="F:RNA binding"/>
    <property type="evidence" value="ECO:0007669"/>
    <property type="project" value="UniProtKB-UniRule"/>
</dbReference>
<keyword evidence="1" id="KW-0694">RNA-binding</keyword>
<proteinExistence type="predicted"/>
<gene>
    <name evidence="4" type="ORF">THASP1DRAFT_15227</name>
</gene>
<dbReference type="InterPro" id="IPR035979">
    <property type="entry name" value="RBD_domain_sf"/>
</dbReference>
<dbReference type="Pfam" id="PF00076">
    <property type="entry name" value="RRM_1"/>
    <property type="match status" value="1"/>
</dbReference>
<dbReference type="InterPro" id="IPR012677">
    <property type="entry name" value="Nucleotide-bd_a/b_plait_sf"/>
</dbReference>
<dbReference type="Gene3D" id="3.30.70.330">
    <property type="match status" value="1"/>
</dbReference>
<evidence type="ECO:0000313" key="4">
    <source>
        <dbReference type="EMBL" id="RKP08745.1"/>
    </source>
</evidence>
<dbReference type="SUPFAM" id="SSF54928">
    <property type="entry name" value="RNA-binding domain, RBD"/>
    <property type="match status" value="1"/>
</dbReference>
<dbReference type="EMBL" id="KZ992573">
    <property type="protein sequence ID" value="RKP08745.1"/>
    <property type="molecule type" value="Genomic_DNA"/>
</dbReference>
<reference evidence="5" key="1">
    <citation type="journal article" date="2018" name="Nat. Microbiol.">
        <title>Leveraging single-cell genomics to expand the fungal tree of life.</title>
        <authorList>
            <person name="Ahrendt S.R."/>
            <person name="Quandt C.A."/>
            <person name="Ciobanu D."/>
            <person name="Clum A."/>
            <person name="Salamov A."/>
            <person name="Andreopoulos B."/>
            <person name="Cheng J.F."/>
            <person name="Woyke T."/>
            <person name="Pelin A."/>
            <person name="Henrissat B."/>
            <person name="Reynolds N.K."/>
            <person name="Benny G.L."/>
            <person name="Smith M.E."/>
            <person name="James T.Y."/>
            <person name="Grigoriev I.V."/>
        </authorList>
    </citation>
    <scope>NUCLEOTIDE SEQUENCE [LARGE SCALE GENOMIC DNA]</scope>
    <source>
        <strain evidence="5">RSA 1356</strain>
    </source>
</reference>
<evidence type="ECO:0000256" key="1">
    <source>
        <dbReference type="PROSITE-ProRule" id="PRU00176"/>
    </source>
</evidence>
<dbReference type="PANTHER" id="PTHR48037:SF1">
    <property type="entry name" value="RRM DOMAIN-CONTAINING PROTEIN"/>
    <property type="match status" value="1"/>
</dbReference>
<name>A0A4P9XRN0_9FUNG</name>
<dbReference type="OrthoDB" id="407442at2759"/>
<protein>
    <recommendedName>
        <fullName evidence="3">RRM domain-containing protein</fullName>
    </recommendedName>
</protein>
<evidence type="ECO:0000313" key="5">
    <source>
        <dbReference type="Proteomes" id="UP000271241"/>
    </source>
</evidence>
<keyword evidence="5" id="KW-1185">Reference proteome</keyword>
<feature type="region of interest" description="Disordered" evidence="2">
    <location>
        <begin position="105"/>
        <end position="127"/>
    </location>
</feature>
<dbReference type="PANTHER" id="PTHR48037">
    <property type="entry name" value="ATPASE E1"/>
    <property type="match status" value="1"/>
</dbReference>
<dbReference type="Proteomes" id="UP000271241">
    <property type="component" value="Unassembled WGS sequence"/>
</dbReference>
<evidence type="ECO:0000259" key="3">
    <source>
        <dbReference type="PROSITE" id="PS50102"/>
    </source>
</evidence>
<feature type="domain" description="RRM" evidence="3">
    <location>
        <begin position="1"/>
        <end position="78"/>
    </location>
</feature>
<accession>A0A4P9XRN0</accession>
<dbReference type="InterPro" id="IPR000504">
    <property type="entry name" value="RRM_dom"/>
</dbReference>
<dbReference type="AlphaFoldDB" id="A0A4P9XRN0"/>
<sequence>IATGGLDDQVTKDMLHAAFLPFGDINDVDIPSDPKRSEGHRGFGFVDFMDAADARAAIDNMHLSEMFGRTIKVNLSKPMRGREQMNKAIWNDEEWLREHETNAKAERAAAGEEPLKPVTVTAPTQEV</sequence>
<feature type="compositionally biased region" description="Basic and acidic residues" evidence="2">
    <location>
        <begin position="105"/>
        <end position="115"/>
    </location>
</feature>
<evidence type="ECO:0000256" key="2">
    <source>
        <dbReference type="SAM" id="MobiDB-lite"/>
    </source>
</evidence>
<feature type="non-terminal residue" evidence="4">
    <location>
        <position position="1"/>
    </location>
</feature>
<dbReference type="SMART" id="SM00360">
    <property type="entry name" value="RRM"/>
    <property type="match status" value="1"/>
</dbReference>
<dbReference type="STRING" id="78915.A0A4P9XRN0"/>